<name>A0A658QZY5_9BURK</name>
<protein>
    <submittedName>
        <fullName evidence="1">Alpha/beta hydrolase fold esterase</fullName>
    </submittedName>
</protein>
<dbReference type="Proteomes" id="UP000198263">
    <property type="component" value="Unassembled WGS sequence"/>
</dbReference>
<sequence>MIERNALHRVVPDRKESHPVTLVTVPGLHGSEGAHWQSWLERQMPGARRVQQRDWNAPHLETWSDAVHDALLHAPNPTVLAAHSFGCLAVAQALAQRARGAFHGLGATVLGVLFVAPASPSKFRSAGAFDARRLDVPSLVVGSTNDPWIPIDEARALAQHWNSAFVNLGDAGHINTAAGYGPWPLARHIVETLARRIDTVTDDALTRRRHRAHS</sequence>
<proteinExistence type="predicted"/>
<dbReference type="Pfam" id="PF06821">
    <property type="entry name" value="Ser_hydrolase"/>
    <property type="match status" value="1"/>
</dbReference>
<dbReference type="InterPro" id="IPR029058">
    <property type="entry name" value="AB_hydrolase_fold"/>
</dbReference>
<organism evidence="1 2">
    <name type="scientific">Caballeronia concitans</name>
    <dbReference type="NCBI Taxonomy" id="1777133"/>
    <lineage>
        <taxon>Bacteria</taxon>
        <taxon>Pseudomonadati</taxon>
        <taxon>Pseudomonadota</taxon>
        <taxon>Betaproteobacteria</taxon>
        <taxon>Burkholderiales</taxon>
        <taxon>Burkholderiaceae</taxon>
        <taxon>Caballeronia</taxon>
    </lineage>
</organism>
<dbReference type="EMBL" id="FCNV02000007">
    <property type="protein sequence ID" value="SAL36108.1"/>
    <property type="molecule type" value="Genomic_DNA"/>
</dbReference>
<reference evidence="1 2" key="1">
    <citation type="submission" date="2016-01" db="EMBL/GenBank/DDBJ databases">
        <authorList>
            <person name="Peeters C."/>
        </authorList>
    </citation>
    <scope>NUCLEOTIDE SEQUENCE [LARGE SCALE GENOMIC DNA]</scope>
    <source>
        <strain evidence="1">LMG 29315</strain>
    </source>
</reference>
<dbReference type="InterPro" id="IPR010662">
    <property type="entry name" value="RBBP9/YdeN"/>
</dbReference>
<keyword evidence="2" id="KW-1185">Reference proteome</keyword>
<dbReference type="OrthoDB" id="9804993at2"/>
<comment type="caution">
    <text evidence="1">The sequence shown here is derived from an EMBL/GenBank/DDBJ whole genome shotgun (WGS) entry which is preliminary data.</text>
</comment>
<dbReference type="SUPFAM" id="SSF53474">
    <property type="entry name" value="alpha/beta-Hydrolases"/>
    <property type="match status" value="1"/>
</dbReference>
<dbReference type="AlphaFoldDB" id="A0A658QZY5"/>
<accession>A0A658QZY5</accession>
<keyword evidence="1" id="KW-0378">Hydrolase</keyword>
<gene>
    <name evidence="1" type="ORF">AWB72_03583</name>
</gene>
<evidence type="ECO:0000313" key="1">
    <source>
        <dbReference type="EMBL" id="SAL36108.1"/>
    </source>
</evidence>
<dbReference type="RefSeq" id="WP_084592749.1">
    <property type="nucleotide sequence ID" value="NZ_FCNV02000007.1"/>
</dbReference>
<dbReference type="GO" id="GO:0016787">
    <property type="term" value="F:hydrolase activity"/>
    <property type="evidence" value="ECO:0007669"/>
    <property type="project" value="UniProtKB-KW"/>
</dbReference>
<evidence type="ECO:0000313" key="2">
    <source>
        <dbReference type="Proteomes" id="UP000198263"/>
    </source>
</evidence>
<dbReference type="Gene3D" id="3.40.50.1820">
    <property type="entry name" value="alpha/beta hydrolase"/>
    <property type="match status" value="1"/>
</dbReference>